<reference evidence="1 2" key="1">
    <citation type="submission" date="2023-10" db="EMBL/GenBank/DDBJ databases">
        <title>Draft genome sequence of Xylaria bambusicola isolate GMP-LS, the root and basal stem rot pathogen of sugarcane in Indonesia.</title>
        <authorList>
            <person name="Selvaraj P."/>
            <person name="Muralishankar V."/>
            <person name="Muruganantham S."/>
            <person name="Sp S."/>
            <person name="Haryani S."/>
            <person name="Lau K.J.X."/>
            <person name="Naqvi N.I."/>
        </authorList>
    </citation>
    <scope>NUCLEOTIDE SEQUENCE [LARGE SCALE GENOMIC DNA]</scope>
    <source>
        <strain evidence="1">GMP-LS</strain>
    </source>
</reference>
<sequence length="187" mass="21114">MRRIVEEDIESTLIIEDNMDCAKGIETNLIIRDRQLPKALEASCHLVHGLHRLMAITRTCGDIFPETLPENMGKPQYPKYTIYNDETVPPLSTITGLVNCTRYPEFTRWIHVSGGPICSFAYALSRSGVRKVLLDLSVDHLQGAFDNALAALWTDCMPVNSPKPFLLPKYIHPMRLTPQRYKAVNCG</sequence>
<name>A0AAN7Z319_9PEZI</name>
<evidence type="ECO:0000313" key="2">
    <source>
        <dbReference type="Proteomes" id="UP001305414"/>
    </source>
</evidence>
<dbReference type="EMBL" id="JAWHQM010000006">
    <property type="protein sequence ID" value="KAK5627962.1"/>
    <property type="molecule type" value="Genomic_DNA"/>
</dbReference>
<keyword evidence="2" id="KW-1185">Reference proteome</keyword>
<accession>A0AAN7Z319</accession>
<comment type="caution">
    <text evidence="1">The sequence shown here is derived from an EMBL/GenBank/DDBJ whole genome shotgun (WGS) entry which is preliminary data.</text>
</comment>
<dbReference type="AlphaFoldDB" id="A0AAN7Z319"/>
<gene>
    <name evidence="1" type="ORF">RRF57_003677</name>
</gene>
<dbReference type="Proteomes" id="UP001305414">
    <property type="component" value="Unassembled WGS sequence"/>
</dbReference>
<evidence type="ECO:0000313" key="1">
    <source>
        <dbReference type="EMBL" id="KAK5627962.1"/>
    </source>
</evidence>
<protein>
    <submittedName>
        <fullName evidence="1">Uncharacterized protein</fullName>
    </submittedName>
</protein>
<organism evidence="1 2">
    <name type="scientific">Xylaria bambusicola</name>
    <dbReference type="NCBI Taxonomy" id="326684"/>
    <lineage>
        <taxon>Eukaryota</taxon>
        <taxon>Fungi</taxon>
        <taxon>Dikarya</taxon>
        <taxon>Ascomycota</taxon>
        <taxon>Pezizomycotina</taxon>
        <taxon>Sordariomycetes</taxon>
        <taxon>Xylariomycetidae</taxon>
        <taxon>Xylariales</taxon>
        <taxon>Xylariaceae</taxon>
        <taxon>Xylaria</taxon>
    </lineage>
</organism>
<proteinExistence type="predicted"/>